<dbReference type="AlphaFoldDB" id="A0A238L475"/>
<keyword evidence="3" id="KW-1185">Reference proteome</keyword>
<reference evidence="2 3" key="1">
    <citation type="submission" date="2017-05" db="EMBL/GenBank/DDBJ databases">
        <authorList>
            <person name="Song R."/>
            <person name="Chenine A.L."/>
            <person name="Ruprecht R.M."/>
        </authorList>
    </citation>
    <scope>NUCLEOTIDE SEQUENCE [LARGE SCALE GENOMIC DNA]</scope>
    <source>
        <strain evidence="2 3">CECT 8663</strain>
    </source>
</reference>
<gene>
    <name evidence="2" type="ORF">PEV8663_04261</name>
</gene>
<protein>
    <submittedName>
        <fullName evidence="2">Uncharacterized protein</fullName>
    </submittedName>
</protein>
<evidence type="ECO:0000256" key="1">
    <source>
        <dbReference type="SAM" id="SignalP"/>
    </source>
</evidence>
<proteinExistence type="predicted"/>
<accession>A0A238L475</accession>
<dbReference type="OrthoDB" id="9961327at2"/>
<feature type="chain" id="PRO_5012330840" evidence="1">
    <location>
        <begin position="21"/>
        <end position="120"/>
    </location>
</feature>
<dbReference type="EMBL" id="FXYH01000022">
    <property type="protein sequence ID" value="SMX49631.1"/>
    <property type="molecule type" value="Genomic_DNA"/>
</dbReference>
<keyword evidence="1" id="KW-0732">Signal</keyword>
<evidence type="ECO:0000313" key="3">
    <source>
        <dbReference type="Proteomes" id="UP000220836"/>
    </source>
</evidence>
<name>A0A238L475_9RHOB</name>
<feature type="signal peptide" evidence="1">
    <location>
        <begin position="1"/>
        <end position="20"/>
    </location>
</feature>
<evidence type="ECO:0000313" key="2">
    <source>
        <dbReference type="EMBL" id="SMX49631.1"/>
    </source>
</evidence>
<dbReference type="RefSeq" id="WP_097806682.1">
    <property type="nucleotide sequence ID" value="NZ_FXYH01000022.1"/>
</dbReference>
<organism evidence="2 3">
    <name type="scientific">Pelagimonas varians</name>
    <dbReference type="NCBI Taxonomy" id="696760"/>
    <lineage>
        <taxon>Bacteria</taxon>
        <taxon>Pseudomonadati</taxon>
        <taxon>Pseudomonadota</taxon>
        <taxon>Alphaproteobacteria</taxon>
        <taxon>Rhodobacterales</taxon>
        <taxon>Roseobacteraceae</taxon>
        <taxon>Pelagimonas</taxon>
    </lineage>
</organism>
<dbReference type="Proteomes" id="UP000220836">
    <property type="component" value="Unassembled WGS sequence"/>
</dbReference>
<sequence length="120" mass="12348">MLRLVATLVLSISAALPTSAQERNLRWQNLDPTTIASVEARLAAAGFELDGMRPLTLIVSAQACRAGCTVREAACACPKTGNTCPNGTSESPGGALCLGPLPGVQVMLEDGRISGSLDLP</sequence>